<dbReference type="OrthoDB" id="6538045at2759"/>
<keyword evidence="4" id="KW-0521">NADP</keyword>
<dbReference type="AlphaFoldDB" id="A0A8X6TWX6"/>
<dbReference type="PANTHER" id="PTHR43775:SF7">
    <property type="entry name" value="FATTY ACID SYNTHASE"/>
    <property type="match status" value="1"/>
</dbReference>
<evidence type="ECO:0000256" key="4">
    <source>
        <dbReference type="ARBA" id="ARBA00022857"/>
    </source>
</evidence>
<name>A0A8X6TWX6_NEPPI</name>
<dbReference type="Pfam" id="PF00109">
    <property type="entry name" value="ketoacyl-synt"/>
    <property type="match status" value="1"/>
</dbReference>
<feature type="domain" description="Beta-ketoacyl synthase-like N-terminal" evidence="9">
    <location>
        <begin position="4"/>
        <end position="95"/>
    </location>
</feature>
<evidence type="ECO:0000259" key="9">
    <source>
        <dbReference type="Pfam" id="PF00109"/>
    </source>
</evidence>
<keyword evidence="8" id="KW-0511">Multifunctional enzyme</keyword>
<dbReference type="Proteomes" id="UP000887013">
    <property type="component" value="Unassembled WGS sequence"/>
</dbReference>
<dbReference type="GO" id="GO:0006633">
    <property type="term" value="P:fatty acid biosynthetic process"/>
    <property type="evidence" value="ECO:0007669"/>
    <property type="project" value="UniProtKB-KW"/>
</dbReference>
<sequence>MKIEIAITGISGRFPESDNVSEWSQNLYNKRNLVTESSNRWEPGLHGLPRKLGQLKDLSKFDNEFFDVSEEQANLLDPQARILLESTYEAIVDAGNYNFKRCNLLAIHIKYLKRDSKFTSKTVESFELKVKIPLN</sequence>
<dbReference type="Gene3D" id="3.40.47.10">
    <property type="match status" value="1"/>
</dbReference>
<reference evidence="10" key="1">
    <citation type="submission" date="2020-08" db="EMBL/GenBank/DDBJ databases">
        <title>Multicomponent nature underlies the extraordinary mechanical properties of spider dragline silk.</title>
        <authorList>
            <person name="Kono N."/>
            <person name="Nakamura H."/>
            <person name="Mori M."/>
            <person name="Yoshida Y."/>
            <person name="Ohtoshi R."/>
            <person name="Malay A.D."/>
            <person name="Moran D.A.P."/>
            <person name="Tomita M."/>
            <person name="Numata K."/>
            <person name="Arakawa K."/>
        </authorList>
    </citation>
    <scope>NUCLEOTIDE SEQUENCE</scope>
</reference>
<evidence type="ECO:0000256" key="6">
    <source>
        <dbReference type="ARBA" id="ARBA00023098"/>
    </source>
</evidence>
<dbReference type="InterPro" id="IPR050091">
    <property type="entry name" value="PKS_NRPS_Biosynth_Enz"/>
</dbReference>
<gene>
    <name evidence="10" type="primary">FASN</name>
    <name evidence="10" type="ORF">NPIL_590591</name>
</gene>
<dbReference type="GO" id="GO:0016491">
    <property type="term" value="F:oxidoreductase activity"/>
    <property type="evidence" value="ECO:0007669"/>
    <property type="project" value="UniProtKB-KW"/>
</dbReference>
<dbReference type="EMBL" id="BMAW01113063">
    <property type="protein sequence ID" value="GFT55537.1"/>
    <property type="molecule type" value="Genomic_DNA"/>
</dbReference>
<evidence type="ECO:0000256" key="2">
    <source>
        <dbReference type="ARBA" id="ARBA00022516"/>
    </source>
</evidence>
<evidence type="ECO:0000313" key="11">
    <source>
        <dbReference type="Proteomes" id="UP000887013"/>
    </source>
</evidence>
<keyword evidence="6" id="KW-0443">Lipid metabolism</keyword>
<keyword evidence="11" id="KW-1185">Reference proteome</keyword>
<dbReference type="SUPFAM" id="SSF53901">
    <property type="entry name" value="Thiolase-like"/>
    <property type="match status" value="1"/>
</dbReference>
<evidence type="ECO:0000256" key="7">
    <source>
        <dbReference type="ARBA" id="ARBA00023160"/>
    </source>
</evidence>
<evidence type="ECO:0000313" key="10">
    <source>
        <dbReference type="EMBL" id="GFT55537.1"/>
    </source>
</evidence>
<dbReference type="PANTHER" id="PTHR43775">
    <property type="entry name" value="FATTY ACID SYNTHASE"/>
    <property type="match status" value="1"/>
</dbReference>
<evidence type="ECO:0000256" key="1">
    <source>
        <dbReference type="ARBA" id="ARBA00022450"/>
    </source>
</evidence>
<dbReference type="GO" id="GO:0004312">
    <property type="term" value="F:fatty acid synthase activity"/>
    <property type="evidence" value="ECO:0007669"/>
    <property type="project" value="TreeGrafter"/>
</dbReference>
<keyword evidence="1" id="KW-0596">Phosphopantetheine</keyword>
<keyword evidence="5" id="KW-0560">Oxidoreductase</keyword>
<accession>A0A8X6TWX6</accession>
<organism evidence="10 11">
    <name type="scientific">Nephila pilipes</name>
    <name type="common">Giant wood spider</name>
    <name type="synonym">Nephila maculata</name>
    <dbReference type="NCBI Taxonomy" id="299642"/>
    <lineage>
        <taxon>Eukaryota</taxon>
        <taxon>Metazoa</taxon>
        <taxon>Ecdysozoa</taxon>
        <taxon>Arthropoda</taxon>
        <taxon>Chelicerata</taxon>
        <taxon>Arachnida</taxon>
        <taxon>Araneae</taxon>
        <taxon>Araneomorphae</taxon>
        <taxon>Entelegynae</taxon>
        <taxon>Araneoidea</taxon>
        <taxon>Nephilidae</taxon>
        <taxon>Nephila</taxon>
    </lineage>
</organism>
<protein>
    <submittedName>
        <fullName evidence="10">Fatty acid synthase</fullName>
    </submittedName>
</protein>
<dbReference type="InterPro" id="IPR016039">
    <property type="entry name" value="Thiolase-like"/>
</dbReference>
<dbReference type="InterPro" id="IPR014030">
    <property type="entry name" value="Ketoacyl_synth_N"/>
</dbReference>
<proteinExistence type="predicted"/>
<evidence type="ECO:0000256" key="3">
    <source>
        <dbReference type="ARBA" id="ARBA00022832"/>
    </source>
</evidence>
<keyword evidence="7" id="KW-0275">Fatty acid biosynthesis</keyword>
<evidence type="ECO:0000256" key="8">
    <source>
        <dbReference type="ARBA" id="ARBA00023268"/>
    </source>
</evidence>
<keyword evidence="3" id="KW-0276">Fatty acid metabolism</keyword>
<evidence type="ECO:0000256" key="5">
    <source>
        <dbReference type="ARBA" id="ARBA00023002"/>
    </source>
</evidence>
<comment type="caution">
    <text evidence="10">The sequence shown here is derived from an EMBL/GenBank/DDBJ whole genome shotgun (WGS) entry which is preliminary data.</text>
</comment>
<keyword evidence="2" id="KW-0444">Lipid biosynthesis</keyword>